<name>A0AAE0L601_9CHLO</name>
<feature type="compositionally biased region" description="Basic and acidic residues" evidence="1">
    <location>
        <begin position="37"/>
        <end position="51"/>
    </location>
</feature>
<feature type="compositionally biased region" description="Acidic residues" evidence="1">
    <location>
        <begin position="52"/>
        <end position="68"/>
    </location>
</feature>
<dbReference type="Proteomes" id="UP001190700">
    <property type="component" value="Unassembled WGS sequence"/>
</dbReference>
<proteinExistence type="predicted"/>
<evidence type="ECO:0000313" key="2">
    <source>
        <dbReference type="EMBL" id="KAK3272960.1"/>
    </source>
</evidence>
<gene>
    <name evidence="2" type="ORF">CYMTET_18772</name>
</gene>
<dbReference type="EMBL" id="LGRX02008696">
    <property type="protein sequence ID" value="KAK3272960.1"/>
    <property type="molecule type" value="Genomic_DNA"/>
</dbReference>
<reference evidence="2 3" key="1">
    <citation type="journal article" date="2015" name="Genome Biol. Evol.">
        <title>Comparative Genomics of a Bacterivorous Green Alga Reveals Evolutionary Causalities and Consequences of Phago-Mixotrophic Mode of Nutrition.</title>
        <authorList>
            <person name="Burns J.A."/>
            <person name="Paasch A."/>
            <person name="Narechania A."/>
            <person name="Kim E."/>
        </authorList>
    </citation>
    <scope>NUCLEOTIDE SEQUENCE [LARGE SCALE GENOMIC DNA]</scope>
    <source>
        <strain evidence="2 3">PLY_AMNH</strain>
    </source>
</reference>
<accession>A0AAE0L601</accession>
<keyword evidence="3" id="KW-1185">Reference proteome</keyword>
<feature type="non-terminal residue" evidence="2">
    <location>
        <position position="75"/>
    </location>
</feature>
<sequence>MTLELSGGRRESCETTLNYPREESQEMTLNYPLSGRVLRDDAESSEEKSQVDDAELSEGDGSTDDAESMGEGVLR</sequence>
<organism evidence="2 3">
    <name type="scientific">Cymbomonas tetramitiformis</name>
    <dbReference type="NCBI Taxonomy" id="36881"/>
    <lineage>
        <taxon>Eukaryota</taxon>
        <taxon>Viridiplantae</taxon>
        <taxon>Chlorophyta</taxon>
        <taxon>Pyramimonadophyceae</taxon>
        <taxon>Pyramimonadales</taxon>
        <taxon>Pyramimonadaceae</taxon>
        <taxon>Cymbomonas</taxon>
    </lineage>
</organism>
<evidence type="ECO:0000313" key="3">
    <source>
        <dbReference type="Proteomes" id="UP001190700"/>
    </source>
</evidence>
<protein>
    <submittedName>
        <fullName evidence="2">Uncharacterized protein</fullName>
    </submittedName>
</protein>
<evidence type="ECO:0000256" key="1">
    <source>
        <dbReference type="SAM" id="MobiDB-lite"/>
    </source>
</evidence>
<comment type="caution">
    <text evidence="2">The sequence shown here is derived from an EMBL/GenBank/DDBJ whole genome shotgun (WGS) entry which is preliminary data.</text>
</comment>
<feature type="region of interest" description="Disordered" evidence="1">
    <location>
        <begin position="1"/>
        <end position="75"/>
    </location>
</feature>
<dbReference type="AlphaFoldDB" id="A0AAE0L601"/>